<dbReference type="InterPro" id="IPR016169">
    <property type="entry name" value="FAD-bd_PCMH_sub2"/>
</dbReference>
<dbReference type="Proteomes" id="UP000658278">
    <property type="component" value="Unassembled WGS sequence"/>
</dbReference>
<name>A0A934REF3_9BACT</name>
<feature type="domain" description="FAD-binding PCMH-type" evidence="5">
    <location>
        <begin position="31"/>
        <end position="211"/>
    </location>
</feature>
<dbReference type="InterPro" id="IPR006094">
    <property type="entry name" value="Oxid_FAD_bind_N"/>
</dbReference>
<comment type="cofactor">
    <cofactor evidence="1">
        <name>FAD</name>
        <dbReference type="ChEBI" id="CHEBI:57692"/>
    </cofactor>
</comment>
<dbReference type="AlphaFoldDB" id="A0A934REF3"/>
<dbReference type="InterPro" id="IPR016166">
    <property type="entry name" value="FAD-bd_PCMH"/>
</dbReference>
<keyword evidence="7" id="KW-1185">Reference proteome</keyword>
<dbReference type="PANTHER" id="PTHR42934:SF3">
    <property type="entry name" value="D-LACTATE DEHYDROGENASE"/>
    <property type="match status" value="1"/>
</dbReference>
<dbReference type="InterPro" id="IPR016164">
    <property type="entry name" value="FAD-linked_Oxase-like_C"/>
</dbReference>
<protein>
    <submittedName>
        <fullName evidence="6">FAD-binding protein</fullName>
    </submittedName>
</protein>
<comment type="caution">
    <text evidence="6">The sequence shown here is derived from an EMBL/GenBank/DDBJ whole genome shotgun (WGS) entry which is preliminary data.</text>
</comment>
<dbReference type="Gene3D" id="1.10.45.10">
    <property type="entry name" value="Vanillyl-alcohol Oxidase, Chain A, domain 4"/>
    <property type="match status" value="1"/>
</dbReference>
<dbReference type="InterPro" id="IPR004113">
    <property type="entry name" value="FAD-bd_oxidored_4_C"/>
</dbReference>
<dbReference type="GO" id="GO:0016491">
    <property type="term" value="F:oxidoreductase activity"/>
    <property type="evidence" value="ECO:0007669"/>
    <property type="project" value="UniProtKB-KW"/>
</dbReference>
<accession>A0A934REF3</accession>
<dbReference type="SUPFAM" id="SSF56176">
    <property type="entry name" value="FAD-binding/transporter-associated domain-like"/>
    <property type="match status" value="1"/>
</dbReference>
<evidence type="ECO:0000259" key="5">
    <source>
        <dbReference type="PROSITE" id="PS51387"/>
    </source>
</evidence>
<dbReference type="PROSITE" id="PS51387">
    <property type="entry name" value="FAD_PCMH"/>
    <property type="match status" value="1"/>
</dbReference>
<dbReference type="FunFam" id="1.10.45.10:FF:000001">
    <property type="entry name" value="D-lactate dehydrogenase mitochondrial"/>
    <property type="match status" value="1"/>
</dbReference>
<dbReference type="PANTHER" id="PTHR42934">
    <property type="entry name" value="GLYCOLATE OXIDASE SUBUNIT GLCD"/>
    <property type="match status" value="1"/>
</dbReference>
<evidence type="ECO:0000256" key="3">
    <source>
        <dbReference type="ARBA" id="ARBA00022827"/>
    </source>
</evidence>
<dbReference type="Pfam" id="PF01565">
    <property type="entry name" value="FAD_binding_4"/>
    <property type="match status" value="1"/>
</dbReference>
<dbReference type="GO" id="GO:0071949">
    <property type="term" value="F:FAD binding"/>
    <property type="evidence" value="ECO:0007669"/>
    <property type="project" value="InterPro"/>
</dbReference>
<evidence type="ECO:0000256" key="1">
    <source>
        <dbReference type="ARBA" id="ARBA00001974"/>
    </source>
</evidence>
<reference evidence="6" key="1">
    <citation type="submission" date="2021-01" db="EMBL/GenBank/DDBJ databases">
        <title>Modified the classification status of verrucomicrobia.</title>
        <authorList>
            <person name="Feng X."/>
        </authorList>
    </citation>
    <scope>NUCLEOTIDE SEQUENCE</scope>
    <source>
        <strain evidence="6">KCTC 22201</strain>
    </source>
</reference>
<proteinExistence type="predicted"/>
<sequence length="455" mass="48743">MVAELLSSKIGASKVSLRAEDISVHATDKWYASHPPDVVVFPETTADVSTVLEFAHRYGIPVTTRGAGVGYVGGCVPIKGGIALSLARMNRILELNPEDGVAVVQPGVITGDLQKAAQALGWDYPPDPASLKECSIGGNIATNAGGPRCLKYGVTRSYVLGLEVVMPDGKVAQVGGRVHKNKTGFDLVGLFTGSEGMLGVVTAASLRLIPKPPARAMLAAVFPDFPMAAAAVQGILNSGHLPSALEITDGFTLAAARRRLGPERLPDGDAHLIIEIDGRPRAVDYEIDELEELLKKLGATRIQRAEDEDSCEEIWKMRREFSYSLRDTGLTKLNEDIVVPRSKLVELVAFARQLEKDTGIAVACFGHAGDGNIHTNLMVADYENPEIRSKADAALDRLFKWVLDHGGAITGEHGVGIAKQPWIRQALGENTFNLHKAIKGALDPDAILNPGKFLD</sequence>
<keyword evidence="4" id="KW-0560">Oxidoreductase</keyword>
<dbReference type="EMBL" id="JAENII010000024">
    <property type="protein sequence ID" value="MBK1829000.1"/>
    <property type="molecule type" value="Genomic_DNA"/>
</dbReference>
<gene>
    <name evidence="6" type="ORF">JIN81_18335</name>
</gene>
<evidence type="ECO:0000313" key="7">
    <source>
        <dbReference type="Proteomes" id="UP000658278"/>
    </source>
</evidence>
<dbReference type="InterPro" id="IPR036318">
    <property type="entry name" value="FAD-bd_PCMH-like_sf"/>
</dbReference>
<dbReference type="SUPFAM" id="SSF55103">
    <property type="entry name" value="FAD-linked oxidases, C-terminal domain"/>
    <property type="match status" value="1"/>
</dbReference>
<evidence type="ECO:0000313" key="6">
    <source>
        <dbReference type="EMBL" id="MBK1829000.1"/>
    </source>
</evidence>
<evidence type="ECO:0000256" key="4">
    <source>
        <dbReference type="ARBA" id="ARBA00023002"/>
    </source>
</evidence>
<organism evidence="6 7">
    <name type="scientific">Haloferula rosea</name>
    <dbReference type="NCBI Taxonomy" id="490093"/>
    <lineage>
        <taxon>Bacteria</taxon>
        <taxon>Pseudomonadati</taxon>
        <taxon>Verrucomicrobiota</taxon>
        <taxon>Verrucomicrobiia</taxon>
        <taxon>Verrucomicrobiales</taxon>
        <taxon>Verrucomicrobiaceae</taxon>
        <taxon>Haloferula</taxon>
    </lineage>
</organism>
<dbReference type="InterPro" id="IPR016171">
    <property type="entry name" value="Vanillyl_alc_oxidase_C-sub2"/>
</dbReference>
<dbReference type="Pfam" id="PF02913">
    <property type="entry name" value="FAD-oxidase_C"/>
    <property type="match status" value="1"/>
</dbReference>
<keyword evidence="2" id="KW-0285">Flavoprotein</keyword>
<keyword evidence="3" id="KW-0274">FAD</keyword>
<dbReference type="InterPro" id="IPR051914">
    <property type="entry name" value="FAD-linked_OxidoTrans_Type4"/>
</dbReference>
<dbReference type="Gene3D" id="3.30.465.10">
    <property type="match status" value="1"/>
</dbReference>
<dbReference type="Gene3D" id="3.30.70.2740">
    <property type="match status" value="1"/>
</dbReference>
<evidence type="ECO:0000256" key="2">
    <source>
        <dbReference type="ARBA" id="ARBA00022630"/>
    </source>
</evidence>